<gene>
    <name evidence="1" type="ORF">KEC57_03205</name>
</gene>
<organism evidence="1 2">
    <name type="scientific">Microbacterium allomyrinae</name>
    <dbReference type="NCBI Taxonomy" id="2830666"/>
    <lineage>
        <taxon>Bacteria</taxon>
        <taxon>Bacillati</taxon>
        <taxon>Actinomycetota</taxon>
        <taxon>Actinomycetes</taxon>
        <taxon>Micrococcales</taxon>
        <taxon>Microbacteriaceae</taxon>
        <taxon>Microbacterium</taxon>
    </lineage>
</organism>
<evidence type="ECO:0000313" key="1">
    <source>
        <dbReference type="EMBL" id="MCC2031186.1"/>
    </source>
</evidence>
<sequence>MSRHITFIEAQQAVSTRAQLLGSGLLPRDIARAVDAGELRRLQRNRYVRDELWSGLWPESRHRIEVSAALGEMRDGGGTASYDSAGVLWDFPLYRHMPVAVHMSMSPRERMSSRPGLRRHAEALADADIATLFGVRCTTAERTIFDLVRTLGPEAAVAVADAGLRQTAMRGDTYDIDGAEEWRQRMLDRCARAAGKRGIRQAIETITFADGRADLPGESVGRLQLSRLGFRHLLPQVPARGPSGEEYRVDIGIEDARTFFEYDGVGKYLDAAMRTGRTIEQVMLDEKRREDWIRGTTQWRFVRVGSPHIRTAAALASRLAAFGVTLPGR</sequence>
<dbReference type="AlphaFoldDB" id="A0A9X1LST4"/>
<keyword evidence="2" id="KW-1185">Reference proteome</keyword>
<protein>
    <recommendedName>
        <fullName evidence="3">Type IV toxin-antitoxin system AbiEi family antitoxin domain-containing protein</fullName>
    </recommendedName>
</protein>
<evidence type="ECO:0008006" key="3">
    <source>
        <dbReference type="Google" id="ProtNLM"/>
    </source>
</evidence>
<evidence type="ECO:0000313" key="2">
    <source>
        <dbReference type="Proteomes" id="UP001139354"/>
    </source>
</evidence>
<proteinExistence type="predicted"/>
<dbReference type="EMBL" id="JAGTTN010000001">
    <property type="protein sequence ID" value="MCC2031186.1"/>
    <property type="molecule type" value="Genomic_DNA"/>
</dbReference>
<accession>A0A9X1LST4</accession>
<name>A0A9X1LST4_9MICO</name>
<dbReference type="RefSeq" id="WP_229383062.1">
    <property type="nucleotide sequence ID" value="NZ_JAGTTN010000001.1"/>
</dbReference>
<dbReference type="Proteomes" id="UP001139354">
    <property type="component" value="Unassembled WGS sequence"/>
</dbReference>
<reference evidence="1" key="1">
    <citation type="submission" date="2021-04" db="EMBL/GenBank/DDBJ databases">
        <title>Microbacterium tenobrionis sp. nov. and Microbacterium allomyrinae sp. nov., isolated from larvae of Tenobrio molitor and Allomyrina dichotoma, respectively.</title>
        <authorList>
            <person name="Lee S.D."/>
        </authorList>
    </citation>
    <scope>NUCLEOTIDE SEQUENCE</scope>
    <source>
        <strain evidence="1">BWT-G7</strain>
    </source>
</reference>
<comment type="caution">
    <text evidence="1">The sequence shown here is derived from an EMBL/GenBank/DDBJ whole genome shotgun (WGS) entry which is preliminary data.</text>
</comment>